<keyword evidence="6 9" id="KW-0418">Kinase</keyword>
<proteinExistence type="inferred from homology"/>
<evidence type="ECO:0000313" key="11">
    <source>
        <dbReference type="EMBL" id="RWQ99460.1"/>
    </source>
</evidence>
<protein>
    <recommendedName>
        <fullName evidence="3 9">Gluconokinase</fullName>
        <ecNumber evidence="3 9">2.7.1.12</ecNumber>
    </recommendedName>
</protein>
<reference evidence="11 12" key="1">
    <citation type="journal article" date="2018" name="Front. Microbiol.">
        <title>Genomic and genetic insights into a cosmopolitan fungus, Paecilomyces variotii (Eurotiales).</title>
        <authorList>
            <person name="Urquhart A.S."/>
            <person name="Mondo S.J."/>
            <person name="Makela M.R."/>
            <person name="Hane J.K."/>
            <person name="Wiebenga A."/>
            <person name="He G."/>
            <person name="Mihaltcheva S."/>
            <person name="Pangilinan J."/>
            <person name="Lipzen A."/>
            <person name="Barry K."/>
            <person name="de Vries R.P."/>
            <person name="Grigoriev I.V."/>
            <person name="Idnurm A."/>
        </authorList>
    </citation>
    <scope>NUCLEOTIDE SEQUENCE [LARGE SCALE GENOMIC DNA]</scope>
    <source>
        <strain evidence="11 12">CBS 101075</strain>
    </source>
</reference>
<dbReference type="AlphaFoldDB" id="A0A443I5S7"/>
<evidence type="ECO:0000256" key="7">
    <source>
        <dbReference type="ARBA" id="ARBA00022840"/>
    </source>
</evidence>
<name>A0A443I5S7_BYSSP</name>
<dbReference type="Proteomes" id="UP000283841">
    <property type="component" value="Unassembled WGS sequence"/>
</dbReference>
<comment type="similarity">
    <text evidence="2 9">Belongs to the gluconokinase GntK/GntV family.</text>
</comment>
<dbReference type="Pfam" id="PF13671">
    <property type="entry name" value="AAA_33"/>
    <property type="match status" value="1"/>
</dbReference>
<dbReference type="UniPathway" id="UPA00792"/>
<comment type="catalytic activity">
    <reaction evidence="8 9">
        <text>D-gluconate + ATP = 6-phospho-D-gluconate + ADP + H(+)</text>
        <dbReference type="Rhea" id="RHEA:19433"/>
        <dbReference type="ChEBI" id="CHEBI:15378"/>
        <dbReference type="ChEBI" id="CHEBI:18391"/>
        <dbReference type="ChEBI" id="CHEBI:30616"/>
        <dbReference type="ChEBI" id="CHEBI:58759"/>
        <dbReference type="ChEBI" id="CHEBI:456216"/>
        <dbReference type="EC" id="2.7.1.12"/>
    </reaction>
</comment>
<dbReference type="GeneID" id="39595993"/>
<dbReference type="NCBIfam" id="TIGR01313">
    <property type="entry name" value="therm_gnt_kin"/>
    <property type="match status" value="1"/>
</dbReference>
<dbReference type="GO" id="GO:0046316">
    <property type="term" value="F:gluconokinase activity"/>
    <property type="evidence" value="ECO:0007669"/>
    <property type="project" value="UniProtKB-EC"/>
</dbReference>
<evidence type="ECO:0000256" key="9">
    <source>
        <dbReference type="RuleBase" id="RU363066"/>
    </source>
</evidence>
<evidence type="ECO:0000256" key="6">
    <source>
        <dbReference type="ARBA" id="ARBA00022777"/>
    </source>
</evidence>
<dbReference type="EC" id="2.7.1.12" evidence="3 9"/>
<dbReference type="VEuPathDB" id="FungiDB:C8Q69DRAFT_26281"/>
<dbReference type="Gene3D" id="3.40.50.300">
    <property type="entry name" value="P-loop containing nucleotide triphosphate hydrolases"/>
    <property type="match status" value="1"/>
</dbReference>
<keyword evidence="7 9" id="KW-0067">ATP-binding</keyword>
<dbReference type="GO" id="GO:0005975">
    <property type="term" value="P:carbohydrate metabolic process"/>
    <property type="evidence" value="ECO:0007669"/>
    <property type="project" value="InterPro"/>
</dbReference>
<dbReference type="GO" id="GO:0005524">
    <property type="term" value="F:ATP binding"/>
    <property type="evidence" value="ECO:0007669"/>
    <property type="project" value="UniProtKB-KW"/>
</dbReference>
<evidence type="ECO:0000256" key="5">
    <source>
        <dbReference type="ARBA" id="ARBA00022741"/>
    </source>
</evidence>
<dbReference type="FunFam" id="3.40.50.300:FF:001607">
    <property type="entry name" value="Gluconokinase"/>
    <property type="match status" value="1"/>
</dbReference>
<evidence type="ECO:0000256" key="8">
    <source>
        <dbReference type="ARBA" id="ARBA00048090"/>
    </source>
</evidence>
<comment type="pathway">
    <text evidence="1 9">Carbohydrate acid metabolism; D-gluconate degradation.</text>
</comment>
<gene>
    <name evidence="11" type="ORF">C8Q69DRAFT_26281</name>
</gene>
<evidence type="ECO:0000256" key="10">
    <source>
        <dbReference type="SAM" id="MobiDB-lite"/>
    </source>
</evidence>
<dbReference type="GO" id="GO:0005737">
    <property type="term" value="C:cytoplasm"/>
    <property type="evidence" value="ECO:0007669"/>
    <property type="project" value="TreeGrafter"/>
</dbReference>
<dbReference type="STRING" id="264951.A0A443I5S7"/>
<evidence type="ECO:0000256" key="3">
    <source>
        <dbReference type="ARBA" id="ARBA00012054"/>
    </source>
</evidence>
<dbReference type="EMBL" id="RCNU01000001">
    <property type="protein sequence ID" value="RWQ99460.1"/>
    <property type="molecule type" value="Genomic_DNA"/>
</dbReference>
<dbReference type="PANTHER" id="PTHR43442">
    <property type="entry name" value="GLUCONOKINASE-RELATED"/>
    <property type="match status" value="1"/>
</dbReference>
<feature type="compositionally biased region" description="Polar residues" evidence="10">
    <location>
        <begin position="1"/>
        <end position="14"/>
    </location>
</feature>
<evidence type="ECO:0000256" key="4">
    <source>
        <dbReference type="ARBA" id="ARBA00022679"/>
    </source>
</evidence>
<keyword evidence="5 9" id="KW-0547">Nucleotide-binding</keyword>
<dbReference type="CDD" id="cd02021">
    <property type="entry name" value="GntK"/>
    <property type="match status" value="1"/>
</dbReference>
<dbReference type="InterPro" id="IPR006001">
    <property type="entry name" value="Therm_gnt_kin"/>
</dbReference>
<evidence type="ECO:0000256" key="1">
    <source>
        <dbReference type="ARBA" id="ARBA00004875"/>
    </source>
</evidence>
<sequence length="227" mass="25245">MLTADGRTQPSLNPTVGRPRTQLARPVKSYNVTVQQTDMPPEKLQHIWVVTGPAGCGKTTVAKGLQEKLGLPFLEGDDYHPPANREKMANGIPLTDADRWDWLISLREAAILPLSATDECPTPPSGVIVTCSALKRKYRDVMRVAAYGHPSVRIHFIYLRADENVLMDRVTKRKDHYMKSGMVHSQIELLEEPVNEWDAVAVDVAAPPEEVANRVITAVHATMAEYQ</sequence>
<comment type="caution">
    <text evidence="11">The sequence shown here is derived from an EMBL/GenBank/DDBJ whole genome shotgun (WGS) entry which is preliminary data.</text>
</comment>
<feature type="region of interest" description="Disordered" evidence="10">
    <location>
        <begin position="1"/>
        <end position="24"/>
    </location>
</feature>
<evidence type="ECO:0000256" key="2">
    <source>
        <dbReference type="ARBA" id="ARBA00008420"/>
    </source>
</evidence>
<evidence type="ECO:0000313" key="12">
    <source>
        <dbReference type="Proteomes" id="UP000283841"/>
    </source>
</evidence>
<dbReference type="InterPro" id="IPR027417">
    <property type="entry name" value="P-loop_NTPase"/>
</dbReference>
<dbReference type="RefSeq" id="XP_028489105.1">
    <property type="nucleotide sequence ID" value="XM_028626716.1"/>
</dbReference>
<dbReference type="PANTHER" id="PTHR43442:SF3">
    <property type="entry name" value="GLUCONOKINASE-RELATED"/>
    <property type="match status" value="1"/>
</dbReference>
<keyword evidence="12" id="KW-1185">Reference proteome</keyword>
<dbReference type="SUPFAM" id="SSF52540">
    <property type="entry name" value="P-loop containing nucleoside triphosphate hydrolases"/>
    <property type="match status" value="1"/>
</dbReference>
<organism evidence="11 12">
    <name type="scientific">Byssochlamys spectabilis</name>
    <name type="common">Paecilomyces variotii</name>
    <dbReference type="NCBI Taxonomy" id="264951"/>
    <lineage>
        <taxon>Eukaryota</taxon>
        <taxon>Fungi</taxon>
        <taxon>Dikarya</taxon>
        <taxon>Ascomycota</taxon>
        <taxon>Pezizomycotina</taxon>
        <taxon>Eurotiomycetes</taxon>
        <taxon>Eurotiomycetidae</taxon>
        <taxon>Eurotiales</taxon>
        <taxon>Thermoascaceae</taxon>
        <taxon>Paecilomyces</taxon>
    </lineage>
</organism>
<keyword evidence="4 9" id="KW-0808">Transferase</keyword>
<accession>A0A443I5S7</accession>